<name>A0A182MK70_9DIPT</name>
<dbReference type="Proteomes" id="UP000075883">
    <property type="component" value="Unassembled WGS sequence"/>
</dbReference>
<keyword evidence="2" id="KW-1185">Reference proteome</keyword>
<reference evidence="1" key="2">
    <citation type="submission" date="2020-05" db="UniProtKB">
        <authorList>
            <consortium name="EnsemblMetazoa"/>
        </authorList>
    </citation>
    <scope>IDENTIFICATION</scope>
    <source>
        <strain evidence="1">A-37</strain>
    </source>
</reference>
<reference evidence="2" key="1">
    <citation type="submission" date="2013-09" db="EMBL/GenBank/DDBJ databases">
        <title>The Genome Sequence of Anopheles culicifacies species A.</title>
        <authorList>
            <consortium name="The Broad Institute Genomics Platform"/>
            <person name="Neafsey D.E."/>
            <person name="Besansky N."/>
            <person name="Howell P."/>
            <person name="Walton C."/>
            <person name="Young S.K."/>
            <person name="Zeng Q."/>
            <person name="Gargeya S."/>
            <person name="Fitzgerald M."/>
            <person name="Haas B."/>
            <person name="Abouelleil A."/>
            <person name="Allen A.W."/>
            <person name="Alvarado L."/>
            <person name="Arachchi H.M."/>
            <person name="Berlin A.M."/>
            <person name="Chapman S.B."/>
            <person name="Gainer-Dewar J."/>
            <person name="Goldberg J."/>
            <person name="Griggs A."/>
            <person name="Gujja S."/>
            <person name="Hansen M."/>
            <person name="Howarth C."/>
            <person name="Imamovic A."/>
            <person name="Ireland A."/>
            <person name="Larimer J."/>
            <person name="McCowan C."/>
            <person name="Murphy C."/>
            <person name="Pearson M."/>
            <person name="Poon T.W."/>
            <person name="Priest M."/>
            <person name="Roberts A."/>
            <person name="Saif S."/>
            <person name="Shea T."/>
            <person name="Sisk P."/>
            <person name="Sykes S."/>
            <person name="Wortman J."/>
            <person name="Nusbaum C."/>
            <person name="Birren B."/>
        </authorList>
    </citation>
    <scope>NUCLEOTIDE SEQUENCE [LARGE SCALE GENOMIC DNA]</scope>
    <source>
        <strain evidence="2">A-37</strain>
    </source>
</reference>
<dbReference type="AlphaFoldDB" id="A0A182MK70"/>
<dbReference type="EnsemblMetazoa" id="ACUA020276-RA">
    <property type="protein sequence ID" value="ACUA020276-PA"/>
    <property type="gene ID" value="ACUA020276"/>
</dbReference>
<accession>A0A182MK70</accession>
<organism evidence="1 2">
    <name type="scientific">Anopheles culicifacies</name>
    <dbReference type="NCBI Taxonomy" id="139723"/>
    <lineage>
        <taxon>Eukaryota</taxon>
        <taxon>Metazoa</taxon>
        <taxon>Ecdysozoa</taxon>
        <taxon>Arthropoda</taxon>
        <taxon>Hexapoda</taxon>
        <taxon>Insecta</taxon>
        <taxon>Pterygota</taxon>
        <taxon>Neoptera</taxon>
        <taxon>Endopterygota</taxon>
        <taxon>Diptera</taxon>
        <taxon>Nematocera</taxon>
        <taxon>Culicoidea</taxon>
        <taxon>Culicidae</taxon>
        <taxon>Anophelinae</taxon>
        <taxon>Anopheles</taxon>
        <taxon>culicifacies species complex</taxon>
    </lineage>
</organism>
<protein>
    <submittedName>
        <fullName evidence="1">Uncharacterized protein</fullName>
    </submittedName>
</protein>
<sequence>MPCFAVRQPSVNSLSDRFAANVLAAARMLPREISSAAMVTAGGSFDAALLISGTDTSVCTSRSSSSSSITMTTELLDIWRVSRNGLPEWDKLLLLLLLRPIPLEVLSSIELLLSYDNLVGLGSPRLYADSDECCPRRLPLSHNHSWLCSSCIVIRCFGLTVSNDRTRFFALSFTPNQMLELRSNEPRRILLVMMSISFEVDARLS</sequence>
<dbReference type="VEuPathDB" id="VectorBase:ACUA020276"/>
<evidence type="ECO:0000313" key="1">
    <source>
        <dbReference type="EnsemblMetazoa" id="ACUA020276-PA"/>
    </source>
</evidence>
<dbReference type="EMBL" id="AXCM01001307">
    <property type="status" value="NOT_ANNOTATED_CDS"/>
    <property type="molecule type" value="Genomic_DNA"/>
</dbReference>
<proteinExistence type="predicted"/>
<evidence type="ECO:0000313" key="2">
    <source>
        <dbReference type="Proteomes" id="UP000075883"/>
    </source>
</evidence>